<reference evidence="2" key="1">
    <citation type="journal article" date="2021" name="Mol. Plant Microbe Interact.">
        <title>Complete Genome Sequence of the Plant-Pathogenic Fungus Colletotrichum lupini.</title>
        <authorList>
            <person name="Baroncelli R."/>
            <person name="Pensec F."/>
            <person name="Da Lio D."/>
            <person name="Boufleur T."/>
            <person name="Vicente I."/>
            <person name="Sarrocco S."/>
            <person name="Picot A."/>
            <person name="Baraldi E."/>
            <person name="Sukno S."/>
            <person name="Thon M."/>
            <person name="Le Floch G."/>
        </authorList>
    </citation>
    <scope>NUCLEOTIDE SEQUENCE</scope>
    <source>
        <strain evidence="2">IMI 504893</strain>
    </source>
</reference>
<evidence type="ECO:0000256" key="1">
    <source>
        <dbReference type="SAM" id="MobiDB-lite"/>
    </source>
</evidence>
<dbReference type="EMBL" id="CP019474">
    <property type="protein sequence ID" value="UQC77001.1"/>
    <property type="molecule type" value="Genomic_DNA"/>
</dbReference>
<dbReference type="Proteomes" id="UP000830671">
    <property type="component" value="Chromosome 2"/>
</dbReference>
<protein>
    <submittedName>
        <fullName evidence="2">Uncharacterized protein</fullName>
    </submittedName>
</protein>
<keyword evidence="3" id="KW-1185">Reference proteome</keyword>
<feature type="compositionally biased region" description="Polar residues" evidence="1">
    <location>
        <begin position="394"/>
        <end position="411"/>
    </location>
</feature>
<dbReference type="GeneID" id="73336509"/>
<dbReference type="AlphaFoldDB" id="A0A9Q8WBD8"/>
<evidence type="ECO:0000313" key="3">
    <source>
        <dbReference type="Proteomes" id="UP000830671"/>
    </source>
</evidence>
<dbReference type="RefSeq" id="XP_049138642.1">
    <property type="nucleotide sequence ID" value="XM_049281499.1"/>
</dbReference>
<sequence>MNGYRSVHLSPLVDRDIGYIRRIGTLKLTRRCDRPLTAEAFREKARGVFRGLIKLDVHDSEHDSLPGPEHFDFVGKRSVRASQARYLNPRLVNRHVAVGRDRLIRDTADRSREEGGPYAQRPKLHISKCFRAHAPVSSDFTALGGLSLRVAVRYFGQDEMPRERSRRESGKPRSLPSYKPVHKSLECRNCTIDGERWLCTFGALLRDCAGEANEALEVASVLSQMVSFSCALLLHVQRRRKKNGLPAGQLLGWHRRDRYALRPKIFGGIEGMWTASESSTFRQPPVMKGGKMHGQGKELKVVQCPSHKRRDKKRGSHTGNIGFSMYEGCLASKVPQRREPCCCRSGIRQQVTSCPGSPVFPVARSQVSTLFYTGCNIDGDANELAELWSGFRNGPSSTDSSDSYTNPVSYQ</sequence>
<organism evidence="2 3">
    <name type="scientific">Colletotrichum lupini</name>
    <dbReference type="NCBI Taxonomy" id="145971"/>
    <lineage>
        <taxon>Eukaryota</taxon>
        <taxon>Fungi</taxon>
        <taxon>Dikarya</taxon>
        <taxon>Ascomycota</taxon>
        <taxon>Pezizomycotina</taxon>
        <taxon>Sordariomycetes</taxon>
        <taxon>Hypocreomycetidae</taxon>
        <taxon>Glomerellales</taxon>
        <taxon>Glomerellaceae</taxon>
        <taxon>Colletotrichum</taxon>
        <taxon>Colletotrichum acutatum species complex</taxon>
    </lineage>
</organism>
<proteinExistence type="predicted"/>
<dbReference type="KEGG" id="clup:CLUP02_02467"/>
<gene>
    <name evidence="2" type="ORF">CLUP02_02467</name>
</gene>
<accession>A0A9Q8WBD8</accession>
<evidence type="ECO:0000313" key="2">
    <source>
        <dbReference type="EMBL" id="UQC77001.1"/>
    </source>
</evidence>
<name>A0A9Q8WBD8_9PEZI</name>
<feature type="region of interest" description="Disordered" evidence="1">
    <location>
        <begin position="392"/>
        <end position="411"/>
    </location>
</feature>